<dbReference type="Pfam" id="PF14209">
    <property type="entry name" value="DUF4321"/>
    <property type="match status" value="1"/>
</dbReference>
<dbReference type="EMBL" id="LIZT01000018">
    <property type="protein sequence ID" value="KPJ50555.1"/>
    <property type="molecule type" value="Genomic_DNA"/>
</dbReference>
<feature type="transmembrane region" description="Helical" evidence="1">
    <location>
        <begin position="51"/>
        <end position="83"/>
    </location>
</feature>
<protein>
    <recommendedName>
        <fullName evidence="4">DUF4321 domain-containing protein</fullName>
    </recommendedName>
</protein>
<sequence>MKKGRTGKIIFVVIVGLILGTAFGQLIGWILPNSPVKNLFLRSADIVIRPFLVNLLFLELTFGITLKINLLSVIAVFVLAYLLKWMA</sequence>
<name>A0A0S7WK68_UNCT6</name>
<accession>A0A0S7WK68</accession>
<evidence type="ECO:0000256" key="1">
    <source>
        <dbReference type="SAM" id="Phobius"/>
    </source>
</evidence>
<dbReference type="InterPro" id="IPR025470">
    <property type="entry name" value="DUF4321"/>
</dbReference>
<dbReference type="Proteomes" id="UP000051124">
    <property type="component" value="Unassembled WGS sequence"/>
</dbReference>
<evidence type="ECO:0000313" key="3">
    <source>
        <dbReference type="Proteomes" id="UP000051124"/>
    </source>
</evidence>
<proteinExistence type="predicted"/>
<reference evidence="2 3" key="1">
    <citation type="journal article" date="2015" name="Microbiome">
        <title>Genomic resolution of linkages in carbon, nitrogen, and sulfur cycling among widespread estuary sediment bacteria.</title>
        <authorList>
            <person name="Baker B.J."/>
            <person name="Lazar C.S."/>
            <person name="Teske A.P."/>
            <person name="Dick G.J."/>
        </authorList>
    </citation>
    <scope>NUCLEOTIDE SEQUENCE [LARGE SCALE GENOMIC DNA]</scope>
    <source>
        <strain evidence="2">DG_26</strain>
    </source>
</reference>
<feature type="transmembrane region" description="Helical" evidence="1">
    <location>
        <begin position="9"/>
        <end position="31"/>
    </location>
</feature>
<keyword evidence="1" id="KW-1133">Transmembrane helix</keyword>
<keyword evidence="1" id="KW-0812">Transmembrane</keyword>
<organism evidence="2 3">
    <name type="scientific">candidate division TA06 bacterium DG_26</name>
    <dbReference type="NCBI Taxonomy" id="1703771"/>
    <lineage>
        <taxon>Bacteria</taxon>
        <taxon>Bacteria division TA06</taxon>
    </lineage>
</organism>
<comment type="caution">
    <text evidence="2">The sequence shown here is derived from an EMBL/GenBank/DDBJ whole genome shotgun (WGS) entry which is preliminary data.</text>
</comment>
<evidence type="ECO:0008006" key="4">
    <source>
        <dbReference type="Google" id="ProtNLM"/>
    </source>
</evidence>
<dbReference type="AlphaFoldDB" id="A0A0S7WK68"/>
<evidence type="ECO:0000313" key="2">
    <source>
        <dbReference type="EMBL" id="KPJ50555.1"/>
    </source>
</evidence>
<gene>
    <name evidence="2" type="ORF">AMJ40_02545</name>
</gene>
<keyword evidence="1" id="KW-0472">Membrane</keyword>